<comment type="caution">
    <text evidence="1">The sequence shown here is derived from an EMBL/GenBank/DDBJ whole genome shotgun (WGS) entry which is preliminary data.</text>
</comment>
<evidence type="ECO:0000313" key="1">
    <source>
        <dbReference type="EMBL" id="GBP63861.1"/>
    </source>
</evidence>
<dbReference type="AlphaFoldDB" id="A0A4C1XJA9"/>
<evidence type="ECO:0000313" key="2">
    <source>
        <dbReference type="Proteomes" id="UP000299102"/>
    </source>
</evidence>
<keyword evidence="2" id="KW-1185">Reference proteome</keyword>
<reference evidence="1 2" key="1">
    <citation type="journal article" date="2019" name="Commun. Biol.">
        <title>The bagworm genome reveals a unique fibroin gene that provides high tensile strength.</title>
        <authorList>
            <person name="Kono N."/>
            <person name="Nakamura H."/>
            <person name="Ohtoshi R."/>
            <person name="Tomita M."/>
            <person name="Numata K."/>
            <person name="Arakawa K."/>
        </authorList>
    </citation>
    <scope>NUCLEOTIDE SEQUENCE [LARGE SCALE GENOMIC DNA]</scope>
</reference>
<gene>
    <name evidence="1" type="ORF">EVAR_39522_1</name>
</gene>
<proteinExistence type="predicted"/>
<protein>
    <submittedName>
        <fullName evidence="1">Uncharacterized protein</fullName>
    </submittedName>
</protein>
<accession>A0A4C1XJA9</accession>
<name>A0A4C1XJA9_EUMVA</name>
<organism evidence="1 2">
    <name type="scientific">Eumeta variegata</name>
    <name type="common">Bagworm moth</name>
    <name type="synonym">Eumeta japonica</name>
    <dbReference type="NCBI Taxonomy" id="151549"/>
    <lineage>
        <taxon>Eukaryota</taxon>
        <taxon>Metazoa</taxon>
        <taxon>Ecdysozoa</taxon>
        <taxon>Arthropoda</taxon>
        <taxon>Hexapoda</taxon>
        <taxon>Insecta</taxon>
        <taxon>Pterygota</taxon>
        <taxon>Neoptera</taxon>
        <taxon>Endopterygota</taxon>
        <taxon>Lepidoptera</taxon>
        <taxon>Glossata</taxon>
        <taxon>Ditrysia</taxon>
        <taxon>Tineoidea</taxon>
        <taxon>Psychidae</taxon>
        <taxon>Oiketicinae</taxon>
        <taxon>Eumeta</taxon>
    </lineage>
</organism>
<sequence length="91" mass="10501">MIFTLREGERNAEIPYSTFFSNDLEQVPVTQFISFTSFNDDRRMTEYVEHPCSPSTPHAPQTPILRTKESSAYIRTAPTPWLLSWCSALDQ</sequence>
<dbReference type="EMBL" id="BGZK01000882">
    <property type="protein sequence ID" value="GBP63861.1"/>
    <property type="molecule type" value="Genomic_DNA"/>
</dbReference>
<dbReference type="Proteomes" id="UP000299102">
    <property type="component" value="Unassembled WGS sequence"/>
</dbReference>